<reference evidence="1" key="1">
    <citation type="submission" date="2021-01" db="EMBL/GenBank/DDBJ databases">
        <authorList>
            <person name="Sun Q."/>
        </authorList>
    </citation>
    <scope>NUCLEOTIDE SEQUENCE</scope>
    <source>
        <strain evidence="1">YIM B02566</strain>
    </source>
</reference>
<dbReference type="Proteomes" id="UP000616151">
    <property type="component" value="Unassembled WGS sequence"/>
</dbReference>
<proteinExistence type="predicted"/>
<evidence type="ECO:0000313" key="1">
    <source>
        <dbReference type="EMBL" id="MBK1866621.1"/>
    </source>
</evidence>
<evidence type="ECO:0000313" key="2">
    <source>
        <dbReference type="Proteomes" id="UP000616151"/>
    </source>
</evidence>
<name>A0ACC5R1V0_9HYPH</name>
<gene>
    <name evidence="1" type="ORF">JHL16_09675</name>
</gene>
<organism evidence="1 2">
    <name type="scientific">Taklimakanibacter albus</name>
    <dbReference type="NCBI Taxonomy" id="2800327"/>
    <lineage>
        <taxon>Bacteria</taxon>
        <taxon>Pseudomonadati</taxon>
        <taxon>Pseudomonadota</taxon>
        <taxon>Alphaproteobacteria</taxon>
        <taxon>Hyphomicrobiales</taxon>
        <taxon>Aestuariivirgaceae</taxon>
        <taxon>Taklimakanibacter</taxon>
    </lineage>
</organism>
<keyword evidence="2" id="KW-1185">Reference proteome</keyword>
<dbReference type="EMBL" id="JAENHL010000006">
    <property type="protein sequence ID" value="MBK1866621.1"/>
    <property type="molecule type" value="Genomic_DNA"/>
</dbReference>
<comment type="caution">
    <text evidence="1">The sequence shown here is derived from an EMBL/GenBank/DDBJ whole genome shotgun (WGS) entry which is preliminary data.</text>
</comment>
<accession>A0ACC5R1V0</accession>
<sequence>MDFKAVDAAGAGAGTPISIEYVDKPGLGRIALINALLFVVTLTIYRFWAKTNVRKHIWGCVHINGEPLEYTGRGGELFLGALIVFGLFFLPVIILLMVLQLSLGPEHPLLIVVNLLLFLFFLLFWGMALYRARRYQLSRTLWRGIRGALVGSSWTYSLLYFATSLLSGMTLGWSTPAMNLNLQERMTGDMRIGTMPFRFRGRAGPLYGPYAVCWGISFVALILLAVLIGFSIYGLGDWPRTVLDDKPSAAFSILIVFAFFAGFFVFGALYSMIWAFYTAREIAIFASYTTLDQARFTIAATGWSLIALIIGNLLLVIFTLGIATPFAQQRLVRYFCRRMSVQGTVDIDRIMQSREAVGRTGEGLADAFDVGGI</sequence>
<protein>
    <submittedName>
        <fullName evidence="1">DUF898 domain-containing protein</fullName>
    </submittedName>
</protein>